<dbReference type="InterPro" id="IPR007737">
    <property type="entry name" value="Mga_HTH"/>
</dbReference>
<feature type="domain" description="PTS EIIA type-2" evidence="6">
    <location>
        <begin position="505"/>
        <end position="645"/>
    </location>
</feature>
<dbReference type="PANTHER" id="PTHR30185:SF13">
    <property type="entry name" value="LICABCH OPERON REGULATOR-RELATED"/>
    <property type="match status" value="1"/>
</dbReference>
<dbReference type="SUPFAM" id="SSF55804">
    <property type="entry name" value="Phoshotransferase/anion transport protein"/>
    <property type="match status" value="1"/>
</dbReference>
<dbReference type="Gene3D" id="3.40.50.2300">
    <property type="match status" value="1"/>
</dbReference>
<dbReference type="InterPro" id="IPR050661">
    <property type="entry name" value="BglG_antiterminators"/>
</dbReference>
<dbReference type="InterPro" id="IPR016152">
    <property type="entry name" value="PTrfase/Anion_transptr"/>
</dbReference>
<dbReference type="Pfam" id="PF05043">
    <property type="entry name" value="Mga"/>
    <property type="match status" value="1"/>
</dbReference>
<keyword evidence="5" id="KW-0804">Transcription</keyword>
<proteinExistence type="predicted"/>
<dbReference type="SUPFAM" id="SSF52794">
    <property type="entry name" value="PTS system IIB component-like"/>
    <property type="match status" value="1"/>
</dbReference>
<dbReference type="PROSITE" id="PS51099">
    <property type="entry name" value="PTS_EIIB_TYPE_2"/>
    <property type="match status" value="1"/>
</dbReference>
<dbReference type="InterPro" id="IPR036634">
    <property type="entry name" value="PRD_sf"/>
</dbReference>
<dbReference type="InterPro" id="IPR013011">
    <property type="entry name" value="PTS_EIIB_2"/>
</dbReference>
<reference evidence="9 10" key="1">
    <citation type="submission" date="2018-05" db="EMBL/GenBank/DDBJ databases">
        <title>Genomic Encyclopedia of Type Strains, Phase IV (KMG-IV): sequencing the most valuable type-strain genomes for metagenomic binning, comparative biology and taxonomic classification.</title>
        <authorList>
            <person name="Goeker M."/>
        </authorList>
    </citation>
    <scope>NUCLEOTIDE SEQUENCE [LARGE SCALE GENOMIC DNA]</scope>
    <source>
        <strain evidence="9 10">DSM 22440</strain>
    </source>
</reference>
<dbReference type="EMBL" id="QJJR01000003">
    <property type="protein sequence ID" value="PXW92222.1"/>
    <property type="molecule type" value="Genomic_DNA"/>
</dbReference>
<dbReference type="InterPro" id="IPR036388">
    <property type="entry name" value="WH-like_DNA-bd_sf"/>
</dbReference>
<dbReference type="PROSITE" id="PS51094">
    <property type="entry name" value="PTS_EIIA_TYPE_2"/>
    <property type="match status" value="1"/>
</dbReference>
<dbReference type="GO" id="GO:0006355">
    <property type="term" value="P:regulation of DNA-templated transcription"/>
    <property type="evidence" value="ECO:0007669"/>
    <property type="project" value="InterPro"/>
</dbReference>
<keyword evidence="1" id="KW-0808">Transferase</keyword>
<dbReference type="AlphaFoldDB" id="A0A2V3WD07"/>
<dbReference type="CDD" id="cd00211">
    <property type="entry name" value="PTS_IIA_fru"/>
    <property type="match status" value="1"/>
</dbReference>
<dbReference type="RefSeq" id="WP_110250845.1">
    <property type="nucleotide sequence ID" value="NZ_QJJR01000003.1"/>
</dbReference>
<dbReference type="GO" id="GO:0009401">
    <property type="term" value="P:phosphoenolpyruvate-dependent sugar phosphotransferase system"/>
    <property type="evidence" value="ECO:0007669"/>
    <property type="project" value="InterPro"/>
</dbReference>
<sequence length="645" mass="74096">MQNRINTILQELIAKDEPMTGDALAALLDVSSRTIRDDIKQLDYALADQGAYIKSTRGLGYTLIIEDEHAFRLYLQRFTQSEQEDDFTQPDQRVRYLIHRFLLAEQYLKLDDLIEEMHISRSTIQSDLRQVKEQLRPYDLILHHKPNYGLKLQGTEVKVRFALSQFLFNEREVKETMIWKKQLATISNMTESQLQSIWTLLIQATQQHQISLSDIAMNNLFIHIAIAYKRIKDGHQVSLIKHDLNDITNQREYTVALEIVRRTENILHVAFPDVEIAYIAIHLLGTKMVEDKNQSEEDIKRWMPDDILIVTEEILETIERKLSLGIQHDKELIFGLCLHLKPAINRFKYGMNVRNPMLQEIKQNYPLAFEAGILAGIVLEEELDVAIDENEVGYLALHIGAAIERKKLTHRPITCYIVCASGVGSAQLIKYKLQGMFGSKINILGTSEYYKLDQLPFSQLDLIVSSVPIKVPLPVPVVEVNTILTEQDVQKVETFIDTDHDELLQFIDQDAVFLNQCFDSKEETLSFLVDALKEKLALPDDYLTKIYEREAIAPTAFGNLIAIPHPITAETKTTKLGIVTLKKPIDWAGEKVQVVILLNVKKESNEDLQALYKLIGKLVENRRHVQQVAQATDYEQFIDHLFQSK</sequence>
<dbReference type="CDD" id="cd05568">
    <property type="entry name" value="PTS_IIB_bgl_like"/>
    <property type="match status" value="1"/>
</dbReference>
<dbReference type="PROSITE" id="PS51372">
    <property type="entry name" value="PRD_2"/>
    <property type="match status" value="2"/>
</dbReference>
<dbReference type="OrthoDB" id="3710983at2"/>
<dbReference type="InterPro" id="IPR036390">
    <property type="entry name" value="WH_DNA-bd_sf"/>
</dbReference>
<dbReference type="Gene3D" id="1.10.1790.10">
    <property type="entry name" value="PRD domain"/>
    <property type="match status" value="2"/>
</dbReference>
<accession>A0A2V3WD07</accession>
<keyword evidence="3" id="KW-0805">Transcription regulation</keyword>
<dbReference type="SUPFAM" id="SSF46785">
    <property type="entry name" value="Winged helix' DNA-binding domain"/>
    <property type="match status" value="1"/>
</dbReference>
<evidence type="ECO:0000259" key="7">
    <source>
        <dbReference type="PROSITE" id="PS51099"/>
    </source>
</evidence>
<keyword evidence="4" id="KW-0010">Activator</keyword>
<keyword evidence="2" id="KW-0677">Repeat</keyword>
<dbReference type="Pfam" id="PF08279">
    <property type="entry name" value="HTH_11"/>
    <property type="match status" value="1"/>
</dbReference>
<protein>
    <submittedName>
        <fullName evidence="9">Lichenan operon transcriptional antiterminator</fullName>
    </submittedName>
</protein>
<evidence type="ECO:0000256" key="1">
    <source>
        <dbReference type="ARBA" id="ARBA00022679"/>
    </source>
</evidence>
<evidence type="ECO:0000313" key="9">
    <source>
        <dbReference type="EMBL" id="PXW92222.1"/>
    </source>
</evidence>
<dbReference type="SUPFAM" id="SSF63520">
    <property type="entry name" value="PTS-regulatory domain, PRD"/>
    <property type="match status" value="2"/>
</dbReference>
<dbReference type="Pfam" id="PF00874">
    <property type="entry name" value="PRD"/>
    <property type="match status" value="2"/>
</dbReference>
<dbReference type="GO" id="GO:0008982">
    <property type="term" value="F:protein-N(PI)-phosphohistidine-sugar phosphotransferase activity"/>
    <property type="evidence" value="ECO:0007669"/>
    <property type="project" value="InterPro"/>
</dbReference>
<feature type="domain" description="PTS EIIB type-2" evidence="7">
    <location>
        <begin position="413"/>
        <end position="504"/>
    </location>
</feature>
<dbReference type="InterPro" id="IPR036095">
    <property type="entry name" value="PTS_EIIB-like_sf"/>
</dbReference>
<evidence type="ECO:0000256" key="4">
    <source>
        <dbReference type="ARBA" id="ARBA00023159"/>
    </source>
</evidence>
<dbReference type="InterPro" id="IPR002178">
    <property type="entry name" value="PTS_EIIA_type-2_dom"/>
</dbReference>
<gene>
    <name evidence="9" type="ORF">DES38_103241</name>
</gene>
<dbReference type="Pfam" id="PF00359">
    <property type="entry name" value="PTS_EIIA_2"/>
    <property type="match status" value="1"/>
</dbReference>
<dbReference type="InterPro" id="IPR013196">
    <property type="entry name" value="HTH_11"/>
</dbReference>
<evidence type="ECO:0000256" key="5">
    <source>
        <dbReference type="ARBA" id="ARBA00023163"/>
    </source>
</evidence>
<evidence type="ECO:0000256" key="2">
    <source>
        <dbReference type="ARBA" id="ARBA00022737"/>
    </source>
</evidence>
<dbReference type="Gene3D" id="3.40.930.10">
    <property type="entry name" value="Mannitol-specific EII, Chain A"/>
    <property type="match status" value="1"/>
</dbReference>
<evidence type="ECO:0000259" key="8">
    <source>
        <dbReference type="PROSITE" id="PS51372"/>
    </source>
</evidence>
<name>A0A2V3WD07_9BACI</name>
<dbReference type="PANTHER" id="PTHR30185">
    <property type="entry name" value="CRYPTIC BETA-GLUCOSIDE BGL OPERON ANTITERMINATOR"/>
    <property type="match status" value="1"/>
</dbReference>
<evidence type="ECO:0000259" key="6">
    <source>
        <dbReference type="PROSITE" id="PS51094"/>
    </source>
</evidence>
<organism evidence="9 10">
    <name type="scientific">Streptohalobacillus salinus</name>
    <dbReference type="NCBI Taxonomy" id="621096"/>
    <lineage>
        <taxon>Bacteria</taxon>
        <taxon>Bacillati</taxon>
        <taxon>Bacillota</taxon>
        <taxon>Bacilli</taxon>
        <taxon>Bacillales</taxon>
        <taxon>Bacillaceae</taxon>
        <taxon>Streptohalobacillus</taxon>
    </lineage>
</organism>
<evidence type="ECO:0000313" key="10">
    <source>
        <dbReference type="Proteomes" id="UP000247922"/>
    </source>
</evidence>
<keyword evidence="10" id="KW-1185">Reference proteome</keyword>
<feature type="domain" description="PRD" evidence="8">
    <location>
        <begin position="302"/>
        <end position="409"/>
    </location>
</feature>
<dbReference type="InterPro" id="IPR011608">
    <property type="entry name" value="PRD"/>
</dbReference>
<comment type="caution">
    <text evidence="9">The sequence shown here is derived from an EMBL/GenBank/DDBJ whole genome shotgun (WGS) entry which is preliminary data.</text>
</comment>
<evidence type="ECO:0000256" key="3">
    <source>
        <dbReference type="ARBA" id="ARBA00023015"/>
    </source>
</evidence>
<feature type="domain" description="PRD" evidence="8">
    <location>
        <begin position="188"/>
        <end position="293"/>
    </location>
</feature>
<dbReference type="Gene3D" id="1.10.10.10">
    <property type="entry name" value="Winged helix-like DNA-binding domain superfamily/Winged helix DNA-binding domain"/>
    <property type="match status" value="1"/>
</dbReference>
<dbReference type="Proteomes" id="UP000247922">
    <property type="component" value="Unassembled WGS sequence"/>
</dbReference>